<keyword evidence="5 7" id="KW-0906">Nuclear pore complex</keyword>
<dbReference type="Proteomes" id="UP000774617">
    <property type="component" value="Unassembled WGS sequence"/>
</dbReference>
<evidence type="ECO:0000256" key="3">
    <source>
        <dbReference type="ARBA" id="ARBA00022927"/>
    </source>
</evidence>
<accession>A0ABQ8GGV6</accession>
<evidence type="ECO:0000256" key="2">
    <source>
        <dbReference type="ARBA" id="ARBA00022816"/>
    </source>
</evidence>
<dbReference type="EMBL" id="JAGTJR010000008">
    <property type="protein sequence ID" value="KAH7055665.1"/>
    <property type="molecule type" value="Genomic_DNA"/>
</dbReference>
<feature type="region of interest" description="Disordered" evidence="9">
    <location>
        <begin position="758"/>
        <end position="785"/>
    </location>
</feature>
<feature type="coiled-coil region" evidence="8">
    <location>
        <begin position="84"/>
        <end position="111"/>
    </location>
</feature>
<protein>
    <recommendedName>
        <fullName evidence="7">Nuclear pore complex protein</fullName>
    </recommendedName>
</protein>
<comment type="similarity">
    <text evidence="7">Belongs to the nucleoporin Nup84/Nup107 family.</text>
</comment>
<comment type="subcellular location">
    <subcellularLocation>
        <location evidence="7">Nucleus</location>
        <location evidence="7">Nuclear pore complex</location>
    </subcellularLocation>
    <subcellularLocation>
        <location evidence="7">Nucleus membrane</location>
    </subcellularLocation>
</comment>
<comment type="subunit">
    <text evidence="7">Part of the nuclear pore complex (NPC).</text>
</comment>
<gene>
    <name evidence="10" type="ORF">B0J12DRAFT_738382</name>
</gene>
<dbReference type="Gene3D" id="1.20.190.50">
    <property type="match status" value="1"/>
</dbReference>
<sequence>MAPIARPSSAPRRRSRRGSQASVASDQTALRLTYRAHDEDLHPLRSMAERVGKEVEKFAESVDSWLKDISDKNVTPVQKHHATLDLVQKLKKDAEANVRTLRKKLAQESRGASNKRLDRVRDSEIIQSIEEDETAPGIDTRAMLKQWQSEVATWELLRTLLEHDQHEPGTDPNSSKKKALTGMPALHRFTPEGEVWDRFIFEEDNARERELILRWLEETADSAGQEISAIMEEKSGRGSGTWSQGWLDTKLKLKQEKRLRPFEKSAEKALANVRRDDTGEPMAYQLDPDAPTRQARVLEKSDEDYEKAVWMALWEMMRRGKPWQEIRDWCNEHNEQWRAVALGKSYDNLDRRTSLRGANVGSLWRRVCYAAAQAGQNDFERAVYGLLAGDIPSVEPVCKTWDDFLYIRLNNVLLAQWDQFLHQRLPEGVPQTTPRLGAPTNTLQMAGSSPNANRFVVDYLAEFGPTREESREPMKMIQGALIGKSFDDLAKNLGIALSRKANEGGQSALLPVVDRETSEQFLALAESYDAIRVVSHMMLIKKAFGLDIDSSPDRSIYENVLVSYIDFLRMAGKIDLVPLYASQLSEVRSWMVLGVASTDIRNFEEQKLQVRLMEKYNIELDQVLEQQFEYTMHAASFPSAKHNFISKYEFLEPANHQQWPSYRIRKGFLPDAVRPEDEMVIRSCEWWMHLPERWHKTFTALTESMKHFLLSGHIGAAVRLIERLPYRHVSKLKTAEMPIFGRGIDVMEDDDDAFVNVEENSSHRRSSRNARPTVQQRRSLSPETIEEARKAKASLKDDSKLYYELQQLVQAIKMLDEWRIEEAELIKYELQLQRLTFEHDNVNAFFSIKANGGTMPPKNKIRNLLESVCEAVKPLLSNDIFMFACDDLEAQQLLSLRRIYLPEVILAYNSVLHSASHMVGRDNITRSMDLATAIAAPDNGDLADVFLETGRMQELVKSLAESSLAMIRLTEGSSKKEPSKKRANYGQTMRLWEVHPTNEM</sequence>
<feature type="region of interest" description="Disordered" evidence="9">
    <location>
        <begin position="1"/>
        <end position="31"/>
    </location>
</feature>
<evidence type="ECO:0000256" key="1">
    <source>
        <dbReference type="ARBA" id="ARBA00022448"/>
    </source>
</evidence>
<name>A0ABQ8GGV6_9PEZI</name>
<keyword evidence="3" id="KW-0653">Protein transport</keyword>
<evidence type="ECO:0000256" key="6">
    <source>
        <dbReference type="ARBA" id="ARBA00023242"/>
    </source>
</evidence>
<evidence type="ECO:0000256" key="9">
    <source>
        <dbReference type="SAM" id="MobiDB-lite"/>
    </source>
</evidence>
<keyword evidence="7" id="KW-0472">Membrane</keyword>
<dbReference type="PANTHER" id="PTHR13003:SF2">
    <property type="entry name" value="NUCLEAR PORE COMPLEX PROTEIN NUP107"/>
    <property type="match status" value="1"/>
</dbReference>
<evidence type="ECO:0000313" key="10">
    <source>
        <dbReference type="EMBL" id="KAH7055665.1"/>
    </source>
</evidence>
<keyword evidence="11" id="KW-1185">Reference proteome</keyword>
<evidence type="ECO:0000256" key="7">
    <source>
        <dbReference type="RuleBase" id="RU365072"/>
    </source>
</evidence>
<keyword evidence="6 7" id="KW-0539">Nucleus</keyword>
<dbReference type="PANTHER" id="PTHR13003">
    <property type="entry name" value="NUP107-RELATED"/>
    <property type="match status" value="1"/>
</dbReference>
<dbReference type="Pfam" id="PF04121">
    <property type="entry name" value="Nup84_Nup100"/>
    <property type="match status" value="1"/>
</dbReference>
<evidence type="ECO:0000256" key="8">
    <source>
        <dbReference type="SAM" id="Coils"/>
    </source>
</evidence>
<keyword evidence="4 7" id="KW-0811">Translocation</keyword>
<reference evidence="10 11" key="1">
    <citation type="journal article" date="2021" name="Nat. Commun.">
        <title>Genetic determinants of endophytism in the Arabidopsis root mycobiome.</title>
        <authorList>
            <person name="Mesny F."/>
            <person name="Miyauchi S."/>
            <person name="Thiergart T."/>
            <person name="Pickel B."/>
            <person name="Atanasova L."/>
            <person name="Karlsson M."/>
            <person name="Huettel B."/>
            <person name="Barry K.W."/>
            <person name="Haridas S."/>
            <person name="Chen C."/>
            <person name="Bauer D."/>
            <person name="Andreopoulos W."/>
            <person name="Pangilinan J."/>
            <person name="LaButti K."/>
            <person name="Riley R."/>
            <person name="Lipzen A."/>
            <person name="Clum A."/>
            <person name="Drula E."/>
            <person name="Henrissat B."/>
            <person name="Kohler A."/>
            <person name="Grigoriev I.V."/>
            <person name="Martin F.M."/>
            <person name="Hacquard S."/>
        </authorList>
    </citation>
    <scope>NUCLEOTIDE SEQUENCE [LARGE SCALE GENOMIC DNA]</scope>
    <source>
        <strain evidence="10 11">MPI-SDFR-AT-0080</strain>
    </source>
</reference>
<evidence type="ECO:0000313" key="11">
    <source>
        <dbReference type="Proteomes" id="UP000774617"/>
    </source>
</evidence>
<proteinExistence type="inferred from homology"/>
<evidence type="ECO:0000256" key="4">
    <source>
        <dbReference type="ARBA" id="ARBA00023010"/>
    </source>
</evidence>
<keyword evidence="8" id="KW-0175">Coiled coil</keyword>
<dbReference type="Gene3D" id="1.10.3450.20">
    <property type="match status" value="1"/>
</dbReference>
<feature type="compositionally biased region" description="Polar residues" evidence="9">
    <location>
        <begin position="772"/>
        <end position="782"/>
    </location>
</feature>
<feature type="compositionally biased region" description="Low complexity" evidence="9">
    <location>
        <begin position="1"/>
        <end position="10"/>
    </location>
</feature>
<comment type="function">
    <text evidence="7">Functions as a component of the nuclear pore complex (NPC).</text>
</comment>
<evidence type="ECO:0000256" key="5">
    <source>
        <dbReference type="ARBA" id="ARBA00023132"/>
    </source>
</evidence>
<keyword evidence="1 7" id="KW-0813">Transport</keyword>
<comment type="caution">
    <text evidence="10">The sequence shown here is derived from an EMBL/GenBank/DDBJ whole genome shotgun (WGS) entry which is preliminary data.</text>
</comment>
<dbReference type="InterPro" id="IPR007252">
    <property type="entry name" value="Nup84/Nup107"/>
</dbReference>
<keyword evidence="2" id="KW-0509">mRNA transport</keyword>
<organism evidence="10 11">
    <name type="scientific">Macrophomina phaseolina</name>
    <dbReference type="NCBI Taxonomy" id="35725"/>
    <lineage>
        <taxon>Eukaryota</taxon>
        <taxon>Fungi</taxon>
        <taxon>Dikarya</taxon>
        <taxon>Ascomycota</taxon>
        <taxon>Pezizomycotina</taxon>
        <taxon>Dothideomycetes</taxon>
        <taxon>Dothideomycetes incertae sedis</taxon>
        <taxon>Botryosphaeriales</taxon>
        <taxon>Botryosphaeriaceae</taxon>
        <taxon>Macrophomina</taxon>
    </lineage>
</organism>